<name>A0A9I9D1U2_CUCME</name>
<accession>A0A9I9D1U2</accession>
<dbReference type="InterPro" id="IPR038506">
    <property type="entry name" value="GLE1-like_sf"/>
</dbReference>
<reference evidence="13" key="1">
    <citation type="submission" date="2023-03" db="UniProtKB">
        <authorList>
            <consortium name="EnsemblPlants"/>
        </authorList>
    </citation>
    <scope>IDENTIFICATION</scope>
</reference>
<dbReference type="GO" id="GO:0005737">
    <property type="term" value="C:cytoplasm"/>
    <property type="evidence" value="ECO:0007669"/>
    <property type="project" value="TreeGrafter"/>
</dbReference>
<dbReference type="AlphaFoldDB" id="A0A9I9D1U2"/>
<dbReference type="GO" id="GO:0015031">
    <property type="term" value="P:protein transport"/>
    <property type="evidence" value="ECO:0007669"/>
    <property type="project" value="UniProtKB-KW"/>
</dbReference>
<dbReference type="GO" id="GO:0031369">
    <property type="term" value="F:translation initiation factor binding"/>
    <property type="evidence" value="ECO:0007669"/>
    <property type="project" value="TreeGrafter"/>
</dbReference>
<feature type="coiled-coil region" evidence="11">
    <location>
        <begin position="379"/>
        <end position="431"/>
    </location>
</feature>
<dbReference type="InterPro" id="IPR012476">
    <property type="entry name" value="GLE1"/>
</dbReference>
<dbReference type="GO" id="GO:0000822">
    <property type="term" value="F:inositol hexakisphosphate binding"/>
    <property type="evidence" value="ECO:0007669"/>
    <property type="project" value="TreeGrafter"/>
</dbReference>
<evidence type="ECO:0000256" key="3">
    <source>
        <dbReference type="ARBA" id="ARBA00022448"/>
    </source>
</evidence>
<dbReference type="Pfam" id="PF07817">
    <property type="entry name" value="GLE1"/>
    <property type="match status" value="1"/>
</dbReference>
<keyword evidence="11" id="KW-0175">Coiled coil</keyword>
<evidence type="ECO:0000256" key="10">
    <source>
        <dbReference type="ARBA" id="ARBA00029983"/>
    </source>
</evidence>
<comment type="subcellular location">
    <subcellularLocation>
        <location evidence="1">Nucleus</location>
        <location evidence="1">Nuclear pore complex</location>
    </subcellularLocation>
</comment>
<dbReference type="GO" id="GO:0044614">
    <property type="term" value="C:nuclear pore cytoplasmic filaments"/>
    <property type="evidence" value="ECO:0007669"/>
    <property type="project" value="TreeGrafter"/>
</dbReference>
<dbReference type="GO" id="GO:0016973">
    <property type="term" value="P:poly(A)+ mRNA export from nucleus"/>
    <property type="evidence" value="ECO:0007669"/>
    <property type="project" value="InterPro"/>
</dbReference>
<evidence type="ECO:0000256" key="2">
    <source>
        <dbReference type="ARBA" id="ARBA00011056"/>
    </source>
</evidence>
<proteinExistence type="inferred from homology"/>
<evidence type="ECO:0000256" key="1">
    <source>
        <dbReference type="ARBA" id="ARBA00004567"/>
    </source>
</evidence>
<keyword evidence="7" id="KW-0906">Nuclear pore complex</keyword>
<keyword evidence="8" id="KW-0539">Nucleus</keyword>
<dbReference type="EnsemblPlants" id="MELO3C011924.2.1">
    <property type="protein sequence ID" value="MELO3C011924.2.1"/>
    <property type="gene ID" value="MELO3C011924.2"/>
</dbReference>
<dbReference type="PANTHER" id="PTHR12960:SF0">
    <property type="entry name" value="MRNA EXPORT FACTOR GLE1"/>
    <property type="match status" value="1"/>
</dbReference>
<organism evidence="13">
    <name type="scientific">Cucumis melo</name>
    <name type="common">Muskmelon</name>
    <dbReference type="NCBI Taxonomy" id="3656"/>
    <lineage>
        <taxon>Eukaryota</taxon>
        <taxon>Viridiplantae</taxon>
        <taxon>Streptophyta</taxon>
        <taxon>Embryophyta</taxon>
        <taxon>Tracheophyta</taxon>
        <taxon>Spermatophyta</taxon>
        <taxon>Magnoliopsida</taxon>
        <taxon>eudicotyledons</taxon>
        <taxon>Gunneridae</taxon>
        <taxon>Pentapetalae</taxon>
        <taxon>rosids</taxon>
        <taxon>fabids</taxon>
        <taxon>Cucurbitales</taxon>
        <taxon>Cucurbitaceae</taxon>
        <taxon>Benincaseae</taxon>
        <taxon>Cucumis</taxon>
    </lineage>
</organism>
<evidence type="ECO:0000256" key="11">
    <source>
        <dbReference type="SAM" id="Coils"/>
    </source>
</evidence>
<dbReference type="GO" id="GO:0005543">
    <property type="term" value="F:phospholipid binding"/>
    <property type="evidence" value="ECO:0007669"/>
    <property type="project" value="TreeGrafter"/>
</dbReference>
<evidence type="ECO:0000256" key="8">
    <source>
        <dbReference type="ARBA" id="ARBA00023242"/>
    </source>
</evidence>
<evidence type="ECO:0000256" key="12">
    <source>
        <dbReference type="SAM" id="MobiDB-lite"/>
    </source>
</evidence>
<dbReference type="Gene3D" id="1.25.40.510">
    <property type="entry name" value="GLE1-like"/>
    <property type="match status" value="1"/>
</dbReference>
<keyword evidence="5" id="KW-0653">Protein transport</keyword>
<dbReference type="PANTHER" id="PTHR12960">
    <property type="entry name" value="GLE-1-RELATED"/>
    <property type="match status" value="1"/>
</dbReference>
<protein>
    <recommendedName>
        <fullName evidence="9">mRNA export factor GLE1</fullName>
    </recommendedName>
    <alternativeName>
        <fullName evidence="10">Nucleoporin GLE1</fullName>
    </alternativeName>
</protein>
<comment type="similarity">
    <text evidence="2">Belongs to the GLE1 family.</text>
</comment>
<evidence type="ECO:0000256" key="5">
    <source>
        <dbReference type="ARBA" id="ARBA00022927"/>
    </source>
</evidence>
<evidence type="ECO:0000256" key="4">
    <source>
        <dbReference type="ARBA" id="ARBA00022816"/>
    </source>
</evidence>
<evidence type="ECO:0000256" key="6">
    <source>
        <dbReference type="ARBA" id="ARBA00023010"/>
    </source>
</evidence>
<keyword evidence="3" id="KW-0813">Transport</keyword>
<keyword evidence="4" id="KW-0509">mRNA transport</keyword>
<evidence type="ECO:0000256" key="7">
    <source>
        <dbReference type="ARBA" id="ARBA00023132"/>
    </source>
</evidence>
<evidence type="ECO:0000256" key="9">
    <source>
        <dbReference type="ARBA" id="ARBA00026227"/>
    </source>
</evidence>
<dbReference type="Gramene" id="MELO3C011924.2.1">
    <property type="protein sequence ID" value="MELO3C011924.2.1"/>
    <property type="gene ID" value="MELO3C011924.2"/>
</dbReference>
<sequence length="800" mass="90057">PPTTPPPSAHSSSPASIRQHINVGIYSLFLLLRRLCEPKSTTKFLRQPTRVATYISIGFAEAFATLFLSLSTSFDIKSDWPQVNPPITLKVIVRSAVKSIMAQDIKGCNLLPLIWVVTLVVSPPVIEAVQSLLIDTMSPVKLTLRCPSKIGQVIVDPDPDFSFDDLRLELHSLEEKLNKSTMPFKKTCSRDFPVTKTLKRSSKPFIMGVYEDELEEIFSDEVVCDPSSNANRFNCDGIFLSDSEDSDNESTLEAQAYLKEDMDLVESSLAKLTHDHMLNIKDTMDEMYVKLVKLEEIRNQLGRLETDLTTLNEKSSAAISQIEKYYEARREADRRLDTQYQREIAEGLDKYLTTVQHHHEQISQREERKIRSDAAFEEAKRKEKAILEDKKRQEKLKAEAEAKAKAEEAMKAAIEAERRAAKEAAETEAAENLKKVDTVQVQETMVGSLATKPVNSVGQPKGTAPDETFVSKSPDSMVRASKSALALEPERLQKLKEVEEGNQALRLSSNKLYMQQILLGMDFSTYERHIARLIKQIGGTKENVRTKTSEILKIFMAPLCPQTISIAAFAKKIVSQCESPHDAFALSHVIVLVTSQAPSALVLVLAELHRACIYTVPKHIQYSAAAYESKESYYKTIGFREVDGKMESVEDYLTRLEAYVKLYAALIQTEIPGVRNLHGLEEGWAWLARFLNAIPPNLFTAASLNAFLKVAGFAMYRKYKSQFMKLLNIISDNFLSAIRGKGNANLNHIILDIESYLEDRKFLEEPEGKTLVGGSLLSSDAFPEPEHTQEYYRHSSNSYY</sequence>
<evidence type="ECO:0000313" key="13">
    <source>
        <dbReference type="EnsemblPlants" id="MELO3C011924.2.1"/>
    </source>
</evidence>
<feature type="region of interest" description="Disordered" evidence="12">
    <location>
        <begin position="452"/>
        <end position="475"/>
    </location>
</feature>
<keyword evidence="6" id="KW-0811">Translocation</keyword>